<dbReference type="CDD" id="cd02165">
    <property type="entry name" value="NMNAT"/>
    <property type="match status" value="1"/>
</dbReference>
<name>A0A8S5RZ31_9CAUD</name>
<sequence length="200" mass="23511">MKKIGLFFGTFNPIHNGHLMMANYIINNTDIDSILFVVNPTAPFKKNDNLLSFKDRMRIADLATFKYRHIQATDIENNLPLPAYTYNTFRYYVKTYKEKFEFVLILGCDNLVKLPHWKNATEIIENHEIYVCPRNGINYNKEIIKIENSFKTKGIKVIKDVPECNISSTLIRKEIKEGKNIESYVPIEVKEYIENNKFYL</sequence>
<keyword evidence="5" id="KW-0547">Nucleotide-binding</keyword>
<dbReference type="InterPro" id="IPR014729">
    <property type="entry name" value="Rossmann-like_a/b/a_fold"/>
</dbReference>
<evidence type="ECO:0000256" key="7">
    <source>
        <dbReference type="ARBA" id="ARBA00023027"/>
    </source>
</evidence>
<dbReference type="PANTHER" id="PTHR39321">
    <property type="entry name" value="NICOTINATE-NUCLEOTIDE ADENYLYLTRANSFERASE-RELATED"/>
    <property type="match status" value="1"/>
</dbReference>
<keyword evidence="7" id="KW-0520">NAD</keyword>
<evidence type="ECO:0000256" key="4">
    <source>
        <dbReference type="ARBA" id="ARBA00022695"/>
    </source>
</evidence>
<evidence type="ECO:0000256" key="1">
    <source>
        <dbReference type="ARBA" id="ARBA00004790"/>
    </source>
</evidence>
<reference evidence="9" key="1">
    <citation type="journal article" date="2021" name="Proc. Natl. Acad. Sci. U.S.A.">
        <title>A Catalog of Tens of Thousands of Viruses from Human Metagenomes Reveals Hidden Associations with Chronic Diseases.</title>
        <authorList>
            <person name="Tisza M.J."/>
            <person name="Buck C.B."/>
        </authorList>
    </citation>
    <scope>NUCLEOTIDE SEQUENCE</scope>
    <source>
        <strain evidence="9">CtNQV2</strain>
    </source>
</reference>
<dbReference type="NCBIfam" id="TIGR00482">
    <property type="entry name" value="nicotinate (nicotinamide) nucleotide adenylyltransferase"/>
    <property type="match status" value="1"/>
</dbReference>
<dbReference type="HAMAP" id="MF_00244">
    <property type="entry name" value="NaMN_adenylyltr"/>
    <property type="match status" value="1"/>
</dbReference>
<dbReference type="Pfam" id="PF01467">
    <property type="entry name" value="CTP_transf_like"/>
    <property type="match status" value="1"/>
</dbReference>
<evidence type="ECO:0000256" key="5">
    <source>
        <dbReference type="ARBA" id="ARBA00022741"/>
    </source>
</evidence>
<dbReference type="GO" id="GO:0005524">
    <property type="term" value="F:ATP binding"/>
    <property type="evidence" value="ECO:0007669"/>
    <property type="project" value="UniProtKB-KW"/>
</dbReference>
<dbReference type="PANTHER" id="PTHR39321:SF3">
    <property type="entry name" value="PHOSPHOPANTETHEINE ADENYLYLTRANSFERASE"/>
    <property type="match status" value="1"/>
</dbReference>
<feature type="domain" description="Cytidyltransferase-like" evidence="8">
    <location>
        <begin position="6"/>
        <end position="173"/>
    </location>
</feature>
<evidence type="ECO:0000256" key="2">
    <source>
        <dbReference type="ARBA" id="ARBA00022642"/>
    </source>
</evidence>
<dbReference type="InterPro" id="IPR005248">
    <property type="entry name" value="NadD/NMNAT"/>
</dbReference>
<keyword evidence="3" id="KW-0808">Transferase</keyword>
<keyword evidence="2" id="KW-0662">Pyridine nucleotide biosynthesis</keyword>
<dbReference type="Gene3D" id="3.40.50.620">
    <property type="entry name" value="HUPs"/>
    <property type="match status" value="1"/>
</dbReference>
<protein>
    <submittedName>
        <fullName evidence="9">Nicotinic acid mononucleotide adenylyltransferase</fullName>
    </submittedName>
</protein>
<evidence type="ECO:0000313" key="9">
    <source>
        <dbReference type="EMBL" id="DAF43642.1"/>
    </source>
</evidence>
<evidence type="ECO:0000259" key="8">
    <source>
        <dbReference type="Pfam" id="PF01467"/>
    </source>
</evidence>
<dbReference type="SUPFAM" id="SSF52374">
    <property type="entry name" value="Nucleotidylyl transferase"/>
    <property type="match status" value="1"/>
</dbReference>
<comment type="pathway">
    <text evidence="1">Cofactor biosynthesis; NAD(+) biosynthesis.</text>
</comment>
<accession>A0A8S5RZ31</accession>
<proteinExistence type="inferred from homology"/>
<keyword evidence="6" id="KW-0067">ATP-binding</keyword>
<dbReference type="GO" id="GO:0070566">
    <property type="term" value="F:adenylyltransferase activity"/>
    <property type="evidence" value="ECO:0007669"/>
    <property type="project" value="UniProtKB-ARBA"/>
</dbReference>
<dbReference type="GO" id="GO:0009435">
    <property type="term" value="P:NAD+ biosynthetic process"/>
    <property type="evidence" value="ECO:0007669"/>
    <property type="project" value="InterPro"/>
</dbReference>
<organism evidence="9">
    <name type="scientific">Myoviridae sp. ctNQV2</name>
    <dbReference type="NCBI Taxonomy" id="2827683"/>
    <lineage>
        <taxon>Viruses</taxon>
        <taxon>Duplodnaviria</taxon>
        <taxon>Heunggongvirae</taxon>
        <taxon>Uroviricota</taxon>
        <taxon>Caudoviricetes</taxon>
    </lineage>
</organism>
<dbReference type="InterPro" id="IPR004821">
    <property type="entry name" value="Cyt_trans-like"/>
</dbReference>
<dbReference type="EMBL" id="BK032510">
    <property type="protein sequence ID" value="DAF43642.1"/>
    <property type="molecule type" value="Genomic_DNA"/>
</dbReference>
<evidence type="ECO:0000256" key="6">
    <source>
        <dbReference type="ARBA" id="ARBA00022840"/>
    </source>
</evidence>
<evidence type="ECO:0000256" key="3">
    <source>
        <dbReference type="ARBA" id="ARBA00022679"/>
    </source>
</evidence>
<keyword evidence="4 9" id="KW-0548">Nucleotidyltransferase</keyword>